<gene>
    <name evidence="2" type="ORF">UFOVP1247_273</name>
    <name evidence="1" type="ORF">UFOVP970_313</name>
</gene>
<protein>
    <submittedName>
        <fullName evidence="2">Uncharacterized protein</fullName>
    </submittedName>
</protein>
<proteinExistence type="predicted"/>
<dbReference type="EMBL" id="LR796916">
    <property type="protein sequence ID" value="CAB4175673.1"/>
    <property type="molecule type" value="Genomic_DNA"/>
</dbReference>
<sequence length="206" mass="25070">MEVKFADTFFKSLERMSNRERWYWKTWDFLRYDLHNGIKNIFFFWKVIWRYRSWDSSFQMRILARSLEPLSNTLEKYGNEVEEPRLKKVAKIRRAIEILKRQADDNYIELAEETLKYEVDLTYSIFGDKSEDLCPDSIKKMNSKIYDLSSELEEKEWHELWTIFKGQEHSHYVMLADKAKSKNVELASEDLWNKWFDGSGMKGWWD</sequence>
<accession>A0A6J5RDB1</accession>
<organism evidence="2">
    <name type="scientific">uncultured Caudovirales phage</name>
    <dbReference type="NCBI Taxonomy" id="2100421"/>
    <lineage>
        <taxon>Viruses</taxon>
        <taxon>Duplodnaviria</taxon>
        <taxon>Heunggongvirae</taxon>
        <taxon>Uroviricota</taxon>
        <taxon>Caudoviricetes</taxon>
        <taxon>Peduoviridae</taxon>
        <taxon>Maltschvirus</taxon>
        <taxon>Maltschvirus maltsch</taxon>
    </lineage>
</organism>
<evidence type="ECO:0000313" key="1">
    <source>
        <dbReference type="EMBL" id="CAB4175673.1"/>
    </source>
</evidence>
<dbReference type="EMBL" id="LR797195">
    <property type="protein sequence ID" value="CAB4193902.1"/>
    <property type="molecule type" value="Genomic_DNA"/>
</dbReference>
<evidence type="ECO:0000313" key="2">
    <source>
        <dbReference type="EMBL" id="CAB4193902.1"/>
    </source>
</evidence>
<reference evidence="2" key="1">
    <citation type="submission" date="2020-05" db="EMBL/GenBank/DDBJ databases">
        <authorList>
            <person name="Chiriac C."/>
            <person name="Salcher M."/>
            <person name="Ghai R."/>
            <person name="Kavagutti S V."/>
        </authorList>
    </citation>
    <scope>NUCLEOTIDE SEQUENCE</scope>
</reference>
<name>A0A6J5RDB1_9CAUD</name>